<evidence type="ECO:0000313" key="2">
    <source>
        <dbReference type="EMBL" id="CAD8768363.1"/>
    </source>
</evidence>
<dbReference type="EMBL" id="HBFM01007568">
    <property type="protein sequence ID" value="CAD8768363.1"/>
    <property type="molecule type" value="Transcribed_RNA"/>
</dbReference>
<organism evidence="2">
    <name type="scientific">Polytomella parva</name>
    <dbReference type="NCBI Taxonomy" id="51329"/>
    <lineage>
        <taxon>Eukaryota</taxon>
        <taxon>Viridiplantae</taxon>
        <taxon>Chlorophyta</taxon>
        <taxon>core chlorophytes</taxon>
        <taxon>Chlorophyceae</taxon>
        <taxon>CS clade</taxon>
        <taxon>Chlamydomonadales</taxon>
        <taxon>Chlamydomonadaceae</taxon>
        <taxon>Polytomella</taxon>
    </lineage>
</organism>
<accession>A0A7S0YC41</accession>
<feature type="region of interest" description="Disordered" evidence="1">
    <location>
        <begin position="1"/>
        <end position="104"/>
    </location>
</feature>
<reference evidence="2" key="1">
    <citation type="submission" date="2021-01" db="EMBL/GenBank/DDBJ databases">
        <authorList>
            <person name="Corre E."/>
            <person name="Pelletier E."/>
            <person name="Niang G."/>
            <person name="Scheremetjew M."/>
            <person name="Finn R."/>
            <person name="Kale V."/>
            <person name="Holt S."/>
            <person name="Cochrane G."/>
            <person name="Meng A."/>
            <person name="Brown T."/>
            <person name="Cohen L."/>
        </authorList>
    </citation>
    <scope>NUCLEOTIDE SEQUENCE</scope>
    <source>
        <strain evidence="2">SAG 63-3</strain>
    </source>
</reference>
<evidence type="ECO:0000256" key="1">
    <source>
        <dbReference type="SAM" id="MobiDB-lite"/>
    </source>
</evidence>
<sequence>MRREKEESTSSRSSSKKRHYIEEIIATGIRKQRSAPNPPDEEDKGSRVNPEMEKDHHKGEKKVEETSMVEEKTGITHDNSGIRNEEEAIRVGGKSSSIEGGDEVGLSSMSKSHFILFRGQECDDKDSCRNLHCQHDQVDGASSQKGVSADQNSDSISLRSEEIMSLVEGGDQWRLAISPDVPDAVCGLKSYSLSKEEASSRGG</sequence>
<gene>
    <name evidence="2" type="ORF">PPAR00522_LOCUS4760</name>
</gene>
<name>A0A7S0YC41_9CHLO</name>
<feature type="compositionally biased region" description="Basic and acidic residues" evidence="1">
    <location>
        <begin position="44"/>
        <end position="75"/>
    </location>
</feature>
<proteinExistence type="predicted"/>
<protein>
    <submittedName>
        <fullName evidence="2">Uncharacterized protein</fullName>
    </submittedName>
</protein>
<dbReference type="AlphaFoldDB" id="A0A7S0YC41"/>